<dbReference type="Pfam" id="PF00041">
    <property type="entry name" value="fn3"/>
    <property type="match status" value="4"/>
</dbReference>
<dbReference type="EMBL" id="KB308943">
    <property type="protein sequence ID" value="ELT96018.1"/>
    <property type="molecule type" value="Genomic_DNA"/>
</dbReference>
<evidence type="ECO:0000313" key="6">
    <source>
        <dbReference type="EMBL" id="ELT96018.1"/>
    </source>
</evidence>
<dbReference type="InterPro" id="IPR036179">
    <property type="entry name" value="Ig-like_dom_sf"/>
</dbReference>
<evidence type="ECO:0000259" key="4">
    <source>
        <dbReference type="PROSITE" id="PS50835"/>
    </source>
</evidence>
<reference evidence="7" key="3">
    <citation type="submission" date="2015-06" db="UniProtKB">
        <authorList>
            <consortium name="EnsemblMetazoa"/>
        </authorList>
    </citation>
    <scope>IDENTIFICATION</scope>
</reference>
<dbReference type="InterPro" id="IPR003961">
    <property type="entry name" value="FN3_dom"/>
</dbReference>
<dbReference type="AlphaFoldDB" id="R7TQ45"/>
<dbReference type="SUPFAM" id="SSF48726">
    <property type="entry name" value="Immunoglobulin"/>
    <property type="match status" value="1"/>
</dbReference>
<evidence type="ECO:0000256" key="1">
    <source>
        <dbReference type="ARBA" id="ARBA00022737"/>
    </source>
</evidence>
<dbReference type="FunFam" id="2.60.40.10:FF:000031">
    <property type="entry name" value="Myosin-binding protein C, slow type"/>
    <property type="match status" value="1"/>
</dbReference>
<dbReference type="SUPFAM" id="SSF49265">
    <property type="entry name" value="Fibronectin type III"/>
    <property type="match status" value="3"/>
</dbReference>
<feature type="domain" description="Fibronectin type-III" evidence="5">
    <location>
        <begin position="346"/>
        <end position="440"/>
    </location>
</feature>
<keyword evidence="8" id="KW-1185">Reference proteome</keyword>
<sequence>STDAATLELKVTKLVEGKEYDIRVFAENEIGSSDPAGLPKPAKNPYDVPGRPETPEVSEITPDSATLKWEAPTSDGGSPITNYVIEMRTRKDLKWKKVNKDNITDTEFTVPGLKEGEEYEFRITAENKAGAGQPSKPSSSAKYDKPGKPDAPEITTTTEKSVSLSWKPPSEDGGAEIFNYVIEYRVDGGFKWVKANKDTVAETQYTVKSLKKDTNYEFRVSAENKAGVGPASDPTSPVKPKEIIGPPEITYDDKLKKAQNVKSGSTTVLEVNVKGLPQPKVYWYIGEDMLDASSNASIETKDDFSSLTMKDIQSQNSGVYSVVAENSVGKATAEFTVNNPYEEPGKPDAPEVLEVMETSVNLKWTPPKKDGGSPITNYIVEYRTKGDIKWKTATREVKTTEFTVEKLVEGNEYVFRVVALNKVGESEPGAPSQPILAKNPWDLPGKPRSLEIVTTTDTSVLLTWKSPTNDGGAEIFNYVIQYKLQDGFKWINSNKSHVPVTEFTVKGLQKDSEYEFRVAAENKAGVGPACDPTMPVKAKEKIGTHFCDLIEEILNFVGYIFSWHSPRGGRGS</sequence>
<evidence type="ECO:0000256" key="3">
    <source>
        <dbReference type="SAM" id="MobiDB-lite"/>
    </source>
</evidence>
<evidence type="ECO:0000313" key="8">
    <source>
        <dbReference type="Proteomes" id="UP000014760"/>
    </source>
</evidence>
<dbReference type="InterPro" id="IPR050964">
    <property type="entry name" value="Striated_Muscle_Regulatory"/>
</dbReference>
<evidence type="ECO:0000259" key="5">
    <source>
        <dbReference type="PROSITE" id="PS50853"/>
    </source>
</evidence>
<feature type="region of interest" description="Disordered" evidence="3">
    <location>
        <begin position="30"/>
        <end position="82"/>
    </location>
</feature>
<feature type="domain" description="Ig-like" evidence="4">
    <location>
        <begin position="247"/>
        <end position="338"/>
    </location>
</feature>
<dbReference type="STRING" id="283909.R7TQ45"/>
<dbReference type="PANTHER" id="PTHR13817:SF151">
    <property type="entry name" value="TITIN"/>
    <property type="match status" value="1"/>
</dbReference>
<dbReference type="HOGENOM" id="CLU_035653_0_0_1"/>
<accession>R7TQ45</accession>
<gene>
    <name evidence="6" type="ORF">CAPTEDRAFT_139703</name>
</gene>
<dbReference type="SMART" id="SM00409">
    <property type="entry name" value="IG"/>
    <property type="match status" value="1"/>
</dbReference>
<organism evidence="6">
    <name type="scientific">Capitella teleta</name>
    <name type="common">Polychaete worm</name>
    <dbReference type="NCBI Taxonomy" id="283909"/>
    <lineage>
        <taxon>Eukaryota</taxon>
        <taxon>Metazoa</taxon>
        <taxon>Spiralia</taxon>
        <taxon>Lophotrochozoa</taxon>
        <taxon>Annelida</taxon>
        <taxon>Polychaeta</taxon>
        <taxon>Sedentaria</taxon>
        <taxon>Scolecida</taxon>
        <taxon>Capitellidae</taxon>
        <taxon>Capitella</taxon>
    </lineage>
</organism>
<dbReference type="SMART" id="SM00060">
    <property type="entry name" value="FN3"/>
    <property type="match status" value="4"/>
</dbReference>
<dbReference type="InterPro" id="IPR013098">
    <property type="entry name" value="Ig_I-set"/>
</dbReference>
<feature type="compositionally biased region" description="Polar residues" evidence="3">
    <location>
        <begin position="154"/>
        <end position="164"/>
    </location>
</feature>
<feature type="domain" description="Fibronectin type-III" evidence="5">
    <location>
        <begin position="51"/>
        <end position="147"/>
    </location>
</feature>
<feature type="region of interest" description="Disordered" evidence="3">
    <location>
        <begin position="126"/>
        <end position="168"/>
    </location>
</feature>
<reference evidence="6 8" key="2">
    <citation type="journal article" date="2013" name="Nature">
        <title>Insights into bilaterian evolution from three spiralian genomes.</title>
        <authorList>
            <person name="Simakov O."/>
            <person name="Marletaz F."/>
            <person name="Cho S.J."/>
            <person name="Edsinger-Gonzales E."/>
            <person name="Havlak P."/>
            <person name="Hellsten U."/>
            <person name="Kuo D.H."/>
            <person name="Larsson T."/>
            <person name="Lv J."/>
            <person name="Arendt D."/>
            <person name="Savage R."/>
            <person name="Osoegawa K."/>
            <person name="de Jong P."/>
            <person name="Grimwood J."/>
            <person name="Chapman J.A."/>
            <person name="Shapiro H."/>
            <person name="Aerts A."/>
            <person name="Otillar R.P."/>
            <person name="Terry A.Y."/>
            <person name="Boore J.L."/>
            <person name="Grigoriev I.V."/>
            <person name="Lindberg D.R."/>
            <person name="Seaver E.C."/>
            <person name="Weisblat D.A."/>
            <person name="Putnam N.H."/>
            <person name="Rokhsar D.S."/>
        </authorList>
    </citation>
    <scope>NUCLEOTIDE SEQUENCE</scope>
    <source>
        <strain evidence="6 8">I ESC-2004</strain>
    </source>
</reference>
<dbReference type="OMA" id="WAFEREE"/>
<feature type="domain" description="Fibronectin type-III" evidence="5">
    <location>
        <begin position="446"/>
        <end position="541"/>
    </location>
</feature>
<dbReference type="EMBL" id="AMQN01011565">
    <property type="status" value="NOT_ANNOTATED_CDS"/>
    <property type="molecule type" value="Genomic_DNA"/>
</dbReference>
<keyword evidence="1" id="KW-0677">Repeat</keyword>
<dbReference type="EnsemblMetazoa" id="CapteT139703">
    <property type="protein sequence ID" value="CapteP139703"/>
    <property type="gene ID" value="CapteG139703"/>
</dbReference>
<feature type="domain" description="Fibronectin type-III" evidence="5">
    <location>
        <begin position="148"/>
        <end position="243"/>
    </location>
</feature>
<dbReference type="PANTHER" id="PTHR13817">
    <property type="entry name" value="TITIN"/>
    <property type="match status" value="1"/>
</dbReference>
<dbReference type="FunFam" id="2.60.40.10:FF:000034">
    <property type="entry name" value="Titin isoform A"/>
    <property type="match status" value="1"/>
</dbReference>
<dbReference type="PROSITE" id="PS50853">
    <property type="entry name" value="FN3"/>
    <property type="match status" value="4"/>
</dbReference>
<evidence type="ECO:0000313" key="7">
    <source>
        <dbReference type="EnsemblMetazoa" id="CapteP139703"/>
    </source>
</evidence>
<dbReference type="PRINTS" id="PR00014">
    <property type="entry name" value="FNTYPEIII"/>
</dbReference>
<dbReference type="Proteomes" id="UP000014760">
    <property type="component" value="Unassembled WGS sequence"/>
</dbReference>
<dbReference type="OrthoDB" id="6136057at2759"/>
<protein>
    <recommendedName>
        <fullName evidence="9">Titin</fullName>
    </recommendedName>
</protein>
<dbReference type="FunFam" id="2.60.40.10:FF:000127">
    <property type="entry name" value="titin isoform X1"/>
    <property type="match status" value="3"/>
</dbReference>
<dbReference type="Pfam" id="PF07679">
    <property type="entry name" value="I-set"/>
    <property type="match status" value="1"/>
</dbReference>
<feature type="region of interest" description="Disordered" evidence="3">
    <location>
        <begin position="226"/>
        <end position="247"/>
    </location>
</feature>
<reference evidence="8" key="1">
    <citation type="submission" date="2012-12" db="EMBL/GenBank/DDBJ databases">
        <authorList>
            <person name="Hellsten U."/>
            <person name="Grimwood J."/>
            <person name="Chapman J.A."/>
            <person name="Shapiro H."/>
            <person name="Aerts A."/>
            <person name="Otillar R.P."/>
            <person name="Terry A.Y."/>
            <person name="Boore J.L."/>
            <person name="Simakov O."/>
            <person name="Marletaz F."/>
            <person name="Cho S.-J."/>
            <person name="Edsinger-Gonzales E."/>
            <person name="Havlak P."/>
            <person name="Kuo D.-H."/>
            <person name="Larsson T."/>
            <person name="Lv J."/>
            <person name="Arendt D."/>
            <person name="Savage R."/>
            <person name="Osoegawa K."/>
            <person name="de Jong P."/>
            <person name="Lindberg D.R."/>
            <person name="Seaver E.C."/>
            <person name="Weisblat D.A."/>
            <person name="Putnam N.H."/>
            <person name="Grigoriev I.V."/>
            <person name="Rokhsar D.S."/>
        </authorList>
    </citation>
    <scope>NUCLEOTIDE SEQUENCE</scope>
    <source>
        <strain evidence="8">I ESC-2004</strain>
    </source>
</reference>
<feature type="non-terminal residue" evidence="6">
    <location>
        <position position="1"/>
    </location>
</feature>
<proteinExistence type="predicted"/>
<evidence type="ECO:0008006" key="9">
    <source>
        <dbReference type="Google" id="ProtNLM"/>
    </source>
</evidence>
<feature type="compositionally biased region" description="Basic and acidic residues" evidence="3">
    <location>
        <begin position="142"/>
        <end position="151"/>
    </location>
</feature>
<keyword evidence="2" id="KW-0393">Immunoglobulin domain</keyword>
<evidence type="ECO:0000256" key="2">
    <source>
        <dbReference type="ARBA" id="ARBA00023319"/>
    </source>
</evidence>
<dbReference type="InterPro" id="IPR007110">
    <property type="entry name" value="Ig-like_dom"/>
</dbReference>
<dbReference type="InterPro" id="IPR013783">
    <property type="entry name" value="Ig-like_fold"/>
</dbReference>
<dbReference type="GO" id="GO:0031430">
    <property type="term" value="C:M band"/>
    <property type="evidence" value="ECO:0007669"/>
    <property type="project" value="TreeGrafter"/>
</dbReference>
<dbReference type="InterPro" id="IPR036116">
    <property type="entry name" value="FN3_sf"/>
</dbReference>
<dbReference type="CDD" id="cd00063">
    <property type="entry name" value="FN3"/>
    <property type="match status" value="5"/>
</dbReference>
<name>R7TQ45_CAPTE</name>
<dbReference type="PROSITE" id="PS50835">
    <property type="entry name" value="IG_LIKE"/>
    <property type="match status" value="1"/>
</dbReference>
<dbReference type="InterPro" id="IPR003599">
    <property type="entry name" value="Ig_sub"/>
</dbReference>
<dbReference type="Gene3D" id="2.60.40.10">
    <property type="entry name" value="Immunoglobulins"/>
    <property type="match status" value="6"/>
</dbReference>
<dbReference type="GO" id="GO:0045214">
    <property type="term" value="P:sarcomere organization"/>
    <property type="evidence" value="ECO:0007669"/>
    <property type="project" value="TreeGrafter"/>
</dbReference>